<proteinExistence type="predicted"/>
<name>A0A5B8A4U3_9BACT</name>
<dbReference type="Proteomes" id="UP000305398">
    <property type="component" value="Chromosome"/>
</dbReference>
<keyword evidence="2" id="KW-1185">Reference proteome</keyword>
<protein>
    <submittedName>
        <fullName evidence="1">Uncharacterized protein</fullName>
    </submittedName>
</protein>
<organism evidence="1 2">
    <name type="scientific">Hymenobacter jejuensis</name>
    <dbReference type="NCBI Taxonomy" id="2502781"/>
    <lineage>
        <taxon>Bacteria</taxon>
        <taxon>Pseudomonadati</taxon>
        <taxon>Bacteroidota</taxon>
        <taxon>Cytophagia</taxon>
        <taxon>Cytophagales</taxon>
        <taxon>Hymenobacteraceae</taxon>
        <taxon>Hymenobacter</taxon>
    </lineage>
</organism>
<accession>A0A5B8A4U3</accession>
<dbReference type="KEGG" id="hyj:FHG12_16860"/>
<reference evidence="1 2" key="1">
    <citation type="submission" date="2019-06" db="EMBL/GenBank/DDBJ databases">
        <authorList>
            <person name="Srinivasan S."/>
        </authorList>
    </citation>
    <scope>NUCLEOTIDE SEQUENCE [LARGE SCALE GENOMIC DNA]</scope>
    <source>
        <strain evidence="1 2">17J68-5</strain>
    </source>
</reference>
<sequence>MNNQLLSWTVGELSSFYFELHDFVVDQRTELYLIWDDTEGFLLFRTSTDEYLKLTEREVRLLLHFTFSAHLYQQLKIGISLELPFRPRNLWFMDKNFHLAITWVHLRELQKCESSCPREWLESDEDMPF</sequence>
<dbReference type="AlphaFoldDB" id="A0A5B8A4U3"/>
<dbReference type="EMBL" id="CP040896">
    <property type="protein sequence ID" value="QDA61663.1"/>
    <property type="molecule type" value="Genomic_DNA"/>
</dbReference>
<dbReference type="RefSeq" id="WP_139516837.1">
    <property type="nucleotide sequence ID" value="NZ_CP040896.1"/>
</dbReference>
<evidence type="ECO:0000313" key="1">
    <source>
        <dbReference type="EMBL" id="QDA61663.1"/>
    </source>
</evidence>
<gene>
    <name evidence="1" type="ORF">FHG12_16860</name>
</gene>
<evidence type="ECO:0000313" key="2">
    <source>
        <dbReference type="Proteomes" id="UP000305398"/>
    </source>
</evidence>